<evidence type="ECO:0008006" key="3">
    <source>
        <dbReference type="Google" id="ProtNLM"/>
    </source>
</evidence>
<keyword evidence="1" id="KW-0732">Signal</keyword>
<evidence type="ECO:0000313" key="2">
    <source>
        <dbReference type="EMBL" id="JAH87313.1"/>
    </source>
</evidence>
<protein>
    <recommendedName>
        <fullName evidence="3">Secreted protein</fullName>
    </recommendedName>
</protein>
<dbReference type="EMBL" id="GBXM01021264">
    <property type="protein sequence ID" value="JAH87313.1"/>
    <property type="molecule type" value="Transcribed_RNA"/>
</dbReference>
<organism evidence="2">
    <name type="scientific">Anguilla anguilla</name>
    <name type="common">European freshwater eel</name>
    <name type="synonym">Muraena anguilla</name>
    <dbReference type="NCBI Taxonomy" id="7936"/>
    <lineage>
        <taxon>Eukaryota</taxon>
        <taxon>Metazoa</taxon>
        <taxon>Chordata</taxon>
        <taxon>Craniata</taxon>
        <taxon>Vertebrata</taxon>
        <taxon>Euteleostomi</taxon>
        <taxon>Actinopterygii</taxon>
        <taxon>Neopterygii</taxon>
        <taxon>Teleostei</taxon>
        <taxon>Anguilliformes</taxon>
        <taxon>Anguillidae</taxon>
        <taxon>Anguilla</taxon>
    </lineage>
</organism>
<reference evidence="2" key="1">
    <citation type="submission" date="2014-11" db="EMBL/GenBank/DDBJ databases">
        <authorList>
            <person name="Amaro Gonzalez C."/>
        </authorList>
    </citation>
    <scope>NUCLEOTIDE SEQUENCE</scope>
</reference>
<proteinExistence type="predicted"/>
<dbReference type="AlphaFoldDB" id="A0A0E9WCW8"/>
<reference evidence="2" key="2">
    <citation type="journal article" date="2015" name="Fish Shellfish Immunol.">
        <title>Early steps in the European eel (Anguilla anguilla)-Vibrio vulnificus interaction in the gills: Role of the RtxA13 toxin.</title>
        <authorList>
            <person name="Callol A."/>
            <person name="Pajuelo D."/>
            <person name="Ebbesson L."/>
            <person name="Teles M."/>
            <person name="MacKenzie S."/>
            <person name="Amaro C."/>
        </authorList>
    </citation>
    <scope>NUCLEOTIDE SEQUENCE</scope>
</reference>
<name>A0A0E9WCW8_ANGAN</name>
<sequence length="86" mass="9269">MALTMIPFICLKVVLGEETCSFRADNSFFISFSSSCLEVSSVTLLIRFPNFEVAESFPAPGCGSSDRRLGRAVSVFSTTSLISAFA</sequence>
<accession>A0A0E9WCW8</accession>
<feature type="chain" id="PRO_5002434759" description="Secreted protein" evidence="1">
    <location>
        <begin position="17"/>
        <end position="86"/>
    </location>
</feature>
<feature type="signal peptide" evidence="1">
    <location>
        <begin position="1"/>
        <end position="16"/>
    </location>
</feature>
<evidence type="ECO:0000256" key="1">
    <source>
        <dbReference type="SAM" id="SignalP"/>
    </source>
</evidence>